<dbReference type="EMBL" id="FUEG01000002">
    <property type="protein sequence ID" value="SJK99896.1"/>
    <property type="molecule type" value="Genomic_DNA"/>
</dbReference>
<dbReference type="Proteomes" id="UP000219338">
    <property type="component" value="Unassembled WGS sequence"/>
</dbReference>
<reference evidence="2" key="1">
    <citation type="journal article" date="2017" name="Nat. Ecol. Evol.">
        <title>Genome expansion and lineage-specific genetic innovations in the forest pathogenic fungi Armillaria.</title>
        <authorList>
            <person name="Sipos G."/>
            <person name="Prasanna A.N."/>
            <person name="Walter M.C."/>
            <person name="O'Connor E."/>
            <person name="Balint B."/>
            <person name="Krizsan K."/>
            <person name="Kiss B."/>
            <person name="Hess J."/>
            <person name="Varga T."/>
            <person name="Slot J."/>
            <person name="Riley R."/>
            <person name="Boka B."/>
            <person name="Rigling D."/>
            <person name="Barry K."/>
            <person name="Lee J."/>
            <person name="Mihaltcheva S."/>
            <person name="LaButti K."/>
            <person name="Lipzen A."/>
            <person name="Waldron R."/>
            <person name="Moloney N.M."/>
            <person name="Sperisen C."/>
            <person name="Kredics L."/>
            <person name="Vagvoelgyi C."/>
            <person name="Patrignani A."/>
            <person name="Fitzpatrick D."/>
            <person name="Nagy I."/>
            <person name="Doyle S."/>
            <person name="Anderson J.B."/>
            <person name="Grigoriev I.V."/>
            <person name="Gueldener U."/>
            <person name="Muensterkoetter M."/>
            <person name="Nagy L.G."/>
        </authorList>
    </citation>
    <scope>NUCLEOTIDE SEQUENCE [LARGE SCALE GENOMIC DNA]</scope>
    <source>
        <strain evidence="2">C18/9</strain>
    </source>
</reference>
<gene>
    <name evidence="1" type="ORF">ARMOST_03207</name>
</gene>
<evidence type="ECO:0000313" key="2">
    <source>
        <dbReference type="Proteomes" id="UP000219338"/>
    </source>
</evidence>
<evidence type="ECO:0000313" key="1">
    <source>
        <dbReference type="EMBL" id="SJK99896.1"/>
    </source>
</evidence>
<name>A0A284QTV2_ARMOS</name>
<dbReference type="AlphaFoldDB" id="A0A284QTV2"/>
<proteinExistence type="predicted"/>
<accession>A0A284QTV2</accession>
<organism evidence="1 2">
    <name type="scientific">Armillaria ostoyae</name>
    <name type="common">Armillaria root rot fungus</name>
    <dbReference type="NCBI Taxonomy" id="47428"/>
    <lineage>
        <taxon>Eukaryota</taxon>
        <taxon>Fungi</taxon>
        <taxon>Dikarya</taxon>
        <taxon>Basidiomycota</taxon>
        <taxon>Agaricomycotina</taxon>
        <taxon>Agaricomycetes</taxon>
        <taxon>Agaricomycetidae</taxon>
        <taxon>Agaricales</taxon>
        <taxon>Marasmiineae</taxon>
        <taxon>Physalacriaceae</taxon>
        <taxon>Armillaria</taxon>
    </lineage>
</organism>
<keyword evidence="2" id="KW-1185">Reference proteome</keyword>
<sequence>MLPQLFVEDIEFIQDIEQ</sequence>
<protein>
    <submittedName>
        <fullName evidence="1">Uncharacterized protein</fullName>
    </submittedName>
</protein>